<dbReference type="PATRIC" id="fig|1236703.3.peg.228"/>
<name>S3DH79_9GAMM</name>
<dbReference type="PANTHER" id="PTHR12169">
    <property type="entry name" value="ATPASE N2B"/>
    <property type="match status" value="1"/>
</dbReference>
<evidence type="ECO:0000313" key="3">
    <source>
        <dbReference type="EMBL" id="EPE37777.1"/>
    </source>
</evidence>
<keyword evidence="4" id="KW-1185">Reference proteome</keyword>
<dbReference type="Pfam" id="PF03969">
    <property type="entry name" value="AFG1_ATPase"/>
    <property type="match status" value="1"/>
</dbReference>
<dbReference type="NCBIfam" id="NF040713">
    <property type="entry name" value="ZapE"/>
    <property type="match status" value="1"/>
</dbReference>
<keyword evidence="1" id="KW-0547">Nucleotide-binding</keyword>
<sequence length="370" mass="43729">MMLKEKYQNDFLKLGFKKDSFQENIIDILDNLSLDVIEYFRIETSIQFLSFFKKLCRKKIKKNKPKGVYLWGGVGRGKTYLMNSFYEILPIKKKIRLHFHSFMNRVHEELKTLNGLNPLELLADKWKLEIEVICLDEFVVSDISDAMILSVLLKALFDRGIILVITSNIQPNHLYRNGFNREQFLSAIHLIEKNCIIINIRNNIDYRLLMSKQAERYYYPLTKSNNKKLIICYKKHLKIAKTTPKNKIKINNHYIKIIGETGGLLYATFEQLCQSNRNQNDYIKISMNYHTVLLANVKQMNHTLDDVARRFIALVDQCYECCVKLVISAEVPLELLYSEGQLKFEFERCCSRLNEMQSKRYSSRKHLFYK</sequence>
<accession>S3DH79</accession>
<dbReference type="GO" id="GO:0005524">
    <property type="term" value="F:ATP binding"/>
    <property type="evidence" value="ECO:0007669"/>
    <property type="project" value="UniProtKB-KW"/>
</dbReference>
<dbReference type="GO" id="GO:0005737">
    <property type="term" value="C:cytoplasm"/>
    <property type="evidence" value="ECO:0007669"/>
    <property type="project" value="TreeGrafter"/>
</dbReference>
<dbReference type="GO" id="GO:0032153">
    <property type="term" value="C:cell division site"/>
    <property type="evidence" value="ECO:0007669"/>
    <property type="project" value="TreeGrafter"/>
</dbReference>
<dbReference type="SUPFAM" id="SSF52540">
    <property type="entry name" value="P-loop containing nucleoside triphosphate hydrolases"/>
    <property type="match status" value="1"/>
</dbReference>
<protein>
    <submittedName>
        <fullName evidence="3">AFG1-like ATPase protein</fullName>
    </submittedName>
</protein>
<dbReference type="AlphaFoldDB" id="S3DH79"/>
<organism evidence="3 4">
    <name type="scientific">Candidatus Photodesmus katoptron Akat1</name>
    <dbReference type="NCBI Taxonomy" id="1236703"/>
    <lineage>
        <taxon>Bacteria</taxon>
        <taxon>Pseudomonadati</taxon>
        <taxon>Pseudomonadota</taxon>
        <taxon>Gammaproteobacteria</taxon>
        <taxon>Vibrionales</taxon>
        <taxon>Vibrionaceae</taxon>
        <taxon>Candidatus Photodesmus</taxon>
    </lineage>
</organism>
<evidence type="ECO:0000256" key="1">
    <source>
        <dbReference type="ARBA" id="ARBA00022741"/>
    </source>
</evidence>
<dbReference type="eggNOG" id="COG1485">
    <property type="taxonomic scope" value="Bacteria"/>
</dbReference>
<keyword evidence="2" id="KW-0067">ATP-binding</keyword>
<dbReference type="EMBL" id="AMSD01000001">
    <property type="protein sequence ID" value="EPE37777.1"/>
    <property type="molecule type" value="Genomic_DNA"/>
</dbReference>
<dbReference type="InterPro" id="IPR005654">
    <property type="entry name" value="ATPase_AFG1-like"/>
</dbReference>
<gene>
    <name evidence="3" type="ORF">O1U_0239</name>
</gene>
<dbReference type="Gene3D" id="3.40.50.300">
    <property type="entry name" value="P-loop containing nucleotide triphosphate hydrolases"/>
    <property type="match status" value="1"/>
</dbReference>
<reference evidence="3 4" key="1">
    <citation type="journal article" date="2014" name="Environ. Microbiol.">
        <title>Genomic signatures of obligate host dependence in the luminous bacterial symbiont of a vertebrate.</title>
        <authorList>
            <person name="Hendry T.A."/>
            <person name="de Wet J.R."/>
            <person name="Dunlap P.V."/>
        </authorList>
    </citation>
    <scope>NUCLEOTIDE SEQUENCE [LARGE SCALE GENOMIC DNA]</scope>
    <source>
        <strain evidence="3 4">Akat1</strain>
    </source>
</reference>
<dbReference type="GO" id="GO:0051301">
    <property type="term" value="P:cell division"/>
    <property type="evidence" value="ECO:0007669"/>
    <property type="project" value="TreeGrafter"/>
</dbReference>
<dbReference type="STRING" id="28176.CF66_2180"/>
<dbReference type="Proteomes" id="UP000053688">
    <property type="component" value="Unassembled WGS sequence"/>
</dbReference>
<dbReference type="RefSeq" id="WP_016503575.1">
    <property type="nucleotide sequence ID" value="NZ_AMSD01000001.1"/>
</dbReference>
<proteinExistence type="predicted"/>
<evidence type="ECO:0000313" key="4">
    <source>
        <dbReference type="Proteomes" id="UP000053688"/>
    </source>
</evidence>
<dbReference type="InterPro" id="IPR027417">
    <property type="entry name" value="P-loop_NTPase"/>
</dbReference>
<dbReference type="PANTHER" id="PTHR12169:SF6">
    <property type="entry name" value="AFG1-LIKE ATPASE"/>
    <property type="match status" value="1"/>
</dbReference>
<dbReference type="GO" id="GO:0016887">
    <property type="term" value="F:ATP hydrolysis activity"/>
    <property type="evidence" value="ECO:0007669"/>
    <property type="project" value="InterPro"/>
</dbReference>
<evidence type="ECO:0000256" key="2">
    <source>
        <dbReference type="ARBA" id="ARBA00022840"/>
    </source>
</evidence>
<comment type="caution">
    <text evidence="3">The sequence shown here is derived from an EMBL/GenBank/DDBJ whole genome shotgun (WGS) entry which is preliminary data.</text>
</comment>